<dbReference type="KEGG" id="ccos:Pan44_36480"/>
<comment type="subcellular location">
    <subcellularLocation>
        <location evidence="1">Cell membrane</location>
        <topology evidence="1">Single-pass membrane protein</topology>
    </subcellularLocation>
    <subcellularLocation>
        <location evidence="7">Cell membrane</location>
        <topology evidence="7">Single-pass type II membrane protein</topology>
    </subcellularLocation>
</comment>
<dbReference type="Proteomes" id="UP000315700">
    <property type="component" value="Chromosome"/>
</dbReference>
<dbReference type="GO" id="GO:0022857">
    <property type="term" value="F:transmembrane transporter activity"/>
    <property type="evidence" value="ECO:0007669"/>
    <property type="project" value="InterPro"/>
</dbReference>
<proteinExistence type="inferred from homology"/>
<sequence>MIDVVFNLLIFFVVGAGSFAADKLLATKLSASSGKVTSAQAATERPAGAVTVNLALKLDRAGHAVVDMNGTTYSDRQHLKSQLRALAEIRPDSPINLDVASDVALGDMIDIYDACRAAGFETINFVTDAPAG</sequence>
<evidence type="ECO:0000256" key="4">
    <source>
        <dbReference type="ARBA" id="ARBA00022692"/>
    </source>
</evidence>
<protein>
    <submittedName>
        <fullName evidence="8">Biopolymer transport protein ExbD/TolR</fullName>
    </submittedName>
</protein>
<evidence type="ECO:0000256" key="6">
    <source>
        <dbReference type="ARBA" id="ARBA00023136"/>
    </source>
</evidence>
<dbReference type="EMBL" id="CP036271">
    <property type="protein sequence ID" value="QDT55602.1"/>
    <property type="molecule type" value="Genomic_DNA"/>
</dbReference>
<evidence type="ECO:0000256" key="1">
    <source>
        <dbReference type="ARBA" id="ARBA00004162"/>
    </source>
</evidence>
<dbReference type="GO" id="GO:0015031">
    <property type="term" value="P:protein transport"/>
    <property type="evidence" value="ECO:0007669"/>
    <property type="project" value="UniProtKB-KW"/>
</dbReference>
<evidence type="ECO:0000313" key="8">
    <source>
        <dbReference type="EMBL" id="QDT55602.1"/>
    </source>
</evidence>
<accession>A0A517SHK4</accession>
<evidence type="ECO:0000256" key="2">
    <source>
        <dbReference type="ARBA" id="ARBA00005811"/>
    </source>
</evidence>
<keyword evidence="4 7" id="KW-0812">Transmembrane</keyword>
<dbReference type="GO" id="GO:0005886">
    <property type="term" value="C:plasma membrane"/>
    <property type="evidence" value="ECO:0007669"/>
    <property type="project" value="UniProtKB-SubCell"/>
</dbReference>
<dbReference type="PANTHER" id="PTHR30558:SF3">
    <property type="entry name" value="BIOPOLYMER TRANSPORT PROTEIN EXBD-RELATED"/>
    <property type="match status" value="1"/>
</dbReference>
<name>A0A517SHK4_9PLAN</name>
<organism evidence="8 9">
    <name type="scientific">Caulifigura coniformis</name>
    <dbReference type="NCBI Taxonomy" id="2527983"/>
    <lineage>
        <taxon>Bacteria</taxon>
        <taxon>Pseudomonadati</taxon>
        <taxon>Planctomycetota</taxon>
        <taxon>Planctomycetia</taxon>
        <taxon>Planctomycetales</taxon>
        <taxon>Planctomycetaceae</taxon>
        <taxon>Caulifigura</taxon>
    </lineage>
</organism>
<gene>
    <name evidence="8" type="ORF">Pan44_36480</name>
</gene>
<dbReference type="AlphaFoldDB" id="A0A517SHK4"/>
<dbReference type="InterPro" id="IPR003400">
    <property type="entry name" value="ExbD"/>
</dbReference>
<evidence type="ECO:0000313" key="9">
    <source>
        <dbReference type="Proteomes" id="UP000315700"/>
    </source>
</evidence>
<keyword evidence="6" id="KW-0472">Membrane</keyword>
<keyword evidence="7" id="KW-0813">Transport</keyword>
<comment type="similarity">
    <text evidence="2 7">Belongs to the ExbD/TolR family.</text>
</comment>
<evidence type="ECO:0000256" key="7">
    <source>
        <dbReference type="RuleBase" id="RU003879"/>
    </source>
</evidence>
<dbReference type="PANTHER" id="PTHR30558">
    <property type="entry name" value="EXBD MEMBRANE COMPONENT OF PMF-DRIVEN MACROMOLECULE IMPORT SYSTEM"/>
    <property type="match status" value="1"/>
</dbReference>
<keyword evidence="9" id="KW-1185">Reference proteome</keyword>
<keyword evidence="3" id="KW-1003">Cell membrane</keyword>
<keyword evidence="7" id="KW-0653">Protein transport</keyword>
<evidence type="ECO:0000256" key="5">
    <source>
        <dbReference type="ARBA" id="ARBA00022989"/>
    </source>
</evidence>
<dbReference type="InParanoid" id="A0A517SHK4"/>
<dbReference type="Pfam" id="PF02472">
    <property type="entry name" value="ExbD"/>
    <property type="match status" value="1"/>
</dbReference>
<dbReference type="Gene3D" id="3.30.420.270">
    <property type="match status" value="1"/>
</dbReference>
<keyword evidence="5" id="KW-1133">Transmembrane helix</keyword>
<evidence type="ECO:0000256" key="3">
    <source>
        <dbReference type="ARBA" id="ARBA00022475"/>
    </source>
</evidence>
<reference evidence="8 9" key="1">
    <citation type="submission" date="2019-02" db="EMBL/GenBank/DDBJ databases">
        <title>Deep-cultivation of Planctomycetes and their phenomic and genomic characterization uncovers novel biology.</title>
        <authorList>
            <person name="Wiegand S."/>
            <person name="Jogler M."/>
            <person name="Boedeker C."/>
            <person name="Pinto D."/>
            <person name="Vollmers J."/>
            <person name="Rivas-Marin E."/>
            <person name="Kohn T."/>
            <person name="Peeters S.H."/>
            <person name="Heuer A."/>
            <person name="Rast P."/>
            <person name="Oberbeckmann S."/>
            <person name="Bunk B."/>
            <person name="Jeske O."/>
            <person name="Meyerdierks A."/>
            <person name="Storesund J.E."/>
            <person name="Kallscheuer N."/>
            <person name="Luecker S."/>
            <person name="Lage O.M."/>
            <person name="Pohl T."/>
            <person name="Merkel B.J."/>
            <person name="Hornburger P."/>
            <person name="Mueller R.-W."/>
            <person name="Bruemmer F."/>
            <person name="Labrenz M."/>
            <person name="Spormann A.M."/>
            <person name="Op den Camp H."/>
            <person name="Overmann J."/>
            <person name="Amann R."/>
            <person name="Jetten M.S.M."/>
            <person name="Mascher T."/>
            <person name="Medema M.H."/>
            <person name="Devos D.P."/>
            <person name="Kaster A.-K."/>
            <person name="Ovreas L."/>
            <person name="Rohde M."/>
            <person name="Galperin M.Y."/>
            <person name="Jogler C."/>
        </authorList>
    </citation>
    <scope>NUCLEOTIDE SEQUENCE [LARGE SCALE GENOMIC DNA]</scope>
    <source>
        <strain evidence="8 9">Pan44</strain>
    </source>
</reference>